<sequence length="292" mass="32726">GDVEEAIDRAVARVADTMPTGPRNTESVPALTAVETGHTSQVVPGDTMQTRHVKNYHSRTESSIENFLCRAACVYITTYKSAGGTPTERYASWRINTRQMVQLRRKFELFTYLRFDMEITFVITSTQDPGTQLAQDMPVLTHQIMYIPPGGPVPNSATDFAWQSSTNPSIFWTEGCAPARMSVPFISIGNAYSNFYDGWSHFTQEGVYGFNSLNNMGHIYVRHVNEQSLGVSTSTVRVYFKPKHVRAWVPRPPRLCPYVKSSNVNFKPTAVTTERKDINDVGAIRPAGYTTH</sequence>
<evidence type="ECO:0000256" key="5">
    <source>
        <dbReference type="ARBA" id="ARBA00022581"/>
    </source>
</evidence>
<dbReference type="GO" id="GO:0043657">
    <property type="term" value="C:host cell"/>
    <property type="evidence" value="ECO:0007669"/>
    <property type="project" value="UniProtKB-SubCell"/>
</dbReference>
<keyword evidence="4" id="KW-0167">Capsid protein</keyword>
<evidence type="ECO:0000256" key="6">
    <source>
        <dbReference type="ARBA" id="ARBA00022804"/>
    </source>
</evidence>
<dbReference type="EMBL" id="AY919580">
    <property type="protein sequence ID" value="AAZ80277.1"/>
    <property type="molecule type" value="Genomic_RNA"/>
</dbReference>
<dbReference type="InterPro" id="IPR033703">
    <property type="entry name" value="Rhv-like"/>
</dbReference>
<keyword evidence="8" id="KW-1160">Virus entry into host cell</keyword>
<proteinExistence type="predicted"/>
<dbReference type="CDD" id="cd00205">
    <property type="entry name" value="rhv_like"/>
    <property type="match status" value="1"/>
</dbReference>
<evidence type="ECO:0000256" key="8">
    <source>
        <dbReference type="ARBA" id="ARBA00023296"/>
    </source>
</evidence>
<dbReference type="Gene3D" id="2.60.120.20">
    <property type="match status" value="1"/>
</dbReference>
<feature type="non-terminal residue" evidence="10">
    <location>
        <position position="292"/>
    </location>
</feature>
<dbReference type="GO" id="GO:0019062">
    <property type="term" value="P:virion attachment to host cell"/>
    <property type="evidence" value="ECO:0007669"/>
    <property type="project" value="UniProtKB-KW"/>
</dbReference>
<feature type="non-terminal residue" evidence="10">
    <location>
        <position position="1"/>
    </location>
</feature>
<dbReference type="FunFam" id="2.60.120.20:FF:000001">
    <property type="entry name" value="Genome polyprotein"/>
    <property type="match status" value="1"/>
</dbReference>
<dbReference type="InterPro" id="IPR029053">
    <property type="entry name" value="Viral_coat"/>
</dbReference>
<organism evidence="10">
    <name type="scientific">Echovirus E3</name>
    <dbReference type="NCBI Taxonomy" id="47516"/>
    <lineage>
        <taxon>Viruses</taxon>
        <taxon>Riboviria</taxon>
        <taxon>Orthornavirae</taxon>
        <taxon>Pisuviricota</taxon>
        <taxon>Pisoniviricetes</taxon>
        <taxon>Picornavirales</taxon>
        <taxon>Picornaviridae</taxon>
        <taxon>Ensavirinae</taxon>
        <taxon>Enterovirus</taxon>
        <taxon>Enterovirus betacoxsackie</taxon>
        <taxon>Enterovirus B</taxon>
    </lineage>
</organism>
<comment type="subcellular location">
    <subcellularLocation>
        <location evidence="2">Host cell</location>
    </subcellularLocation>
    <subcellularLocation>
        <location evidence="1">Virion</location>
    </subcellularLocation>
</comment>
<accession>Q2TEF4</accession>
<dbReference type="GO" id="GO:0005198">
    <property type="term" value="F:structural molecule activity"/>
    <property type="evidence" value="ECO:0007669"/>
    <property type="project" value="InterPro"/>
</dbReference>
<protein>
    <recommendedName>
        <fullName evidence="3">Genome polyprotein</fullName>
    </recommendedName>
</protein>
<reference evidence="10" key="1">
    <citation type="journal article" date="2006" name="J. Gen. Virol.">
        <title>Species-specific RT-PCR amplification of human enteroviruses: a tool for rapid species identification of uncharacterized enteroviruses.</title>
        <authorList>
            <person name="Oberste M.S."/>
            <person name="Maher K."/>
            <person name="Williams A.J."/>
            <person name="Dybdahl-Sissoko N."/>
            <person name="Brown B.A."/>
            <person name="Gookin M.S."/>
            <person name="Penaranda S."/>
            <person name="Mishrik N."/>
            <person name="Uddin M."/>
            <person name="Pallansch M.A."/>
        </authorList>
    </citation>
    <scope>NUCLEOTIDE SEQUENCE</scope>
    <source>
        <strain evidence="10">105888b</strain>
    </source>
</reference>
<keyword evidence="6" id="KW-1161">Viral attachment to host cell</keyword>
<evidence type="ECO:0000256" key="1">
    <source>
        <dbReference type="ARBA" id="ARBA00004328"/>
    </source>
</evidence>
<evidence type="ECO:0000256" key="7">
    <source>
        <dbReference type="ARBA" id="ARBA00022844"/>
    </source>
</evidence>
<evidence type="ECO:0000313" key="10">
    <source>
        <dbReference type="EMBL" id="AAZ80277.1"/>
    </source>
</evidence>
<dbReference type="GO" id="GO:0019028">
    <property type="term" value="C:viral capsid"/>
    <property type="evidence" value="ECO:0007669"/>
    <property type="project" value="UniProtKB-KW"/>
</dbReference>
<keyword evidence="5" id="KW-0945">Host-virus interaction</keyword>
<keyword evidence="7" id="KW-0946">Virion</keyword>
<dbReference type="InterPro" id="IPR001676">
    <property type="entry name" value="Picornavirus_capsid"/>
</dbReference>
<dbReference type="SUPFAM" id="SSF88633">
    <property type="entry name" value="Positive stranded ssRNA viruses"/>
    <property type="match status" value="1"/>
</dbReference>
<dbReference type="GO" id="GO:0046718">
    <property type="term" value="P:symbiont entry into host cell"/>
    <property type="evidence" value="ECO:0007669"/>
    <property type="project" value="UniProtKB-KW"/>
</dbReference>
<evidence type="ECO:0000256" key="4">
    <source>
        <dbReference type="ARBA" id="ARBA00022561"/>
    </source>
</evidence>
<feature type="domain" description="Picornavirus capsid" evidence="9">
    <location>
        <begin position="46"/>
        <end position="214"/>
    </location>
</feature>
<evidence type="ECO:0000256" key="2">
    <source>
        <dbReference type="ARBA" id="ARBA00004340"/>
    </source>
</evidence>
<name>Q2TEF4_9ENTO</name>
<dbReference type="Pfam" id="PF00073">
    <property type="entry name" value="Rhv"/>
    <property type="match status" value="1"/>
</dbReference>
<evidence type="ECO:0000256" key="3">
    <source>
        <dbReference type="ARBA" id="ARBA00020107"/>
    </source>
</evidence>
<evidence type="ECO:0000259" key="9">
    <source>
        <dbReference type="Pfam" id="PF00073"/>
    </source>
</evidence>